<sequence>MKAEGLEKEEILIMLAELNDRLVELEYDLHSSIEGFKTQWHETQEARYEQCGKKLAGLEKSMLSLEEESKGIALAYPGNKVPKLELGY</sequence>
<accession>A0A0M2SV99</accession>
<proteinExistence type="predicted"/>
<organism evidence="2 3">
    <name type="scientific">Mesobacillus campisalis</name>
    <dbReference type="NCBI Taxonomy" id="1408103"/>
    <lineage>
        <taxon>Bacteria</taxon>
        <taxon>Bacillati</taxon>
        <taxon>Bacillota</taxon>
        <taxon>Bacilli</taxon>
        <taxon>Bacillales</taxon>
        <taxon>Bacillaceae</taxon>
        <taxon>Mesobacillus</taxon>
    </lineage>
</organism>
<dbReference type="AlphaFoldDB" id="A0A0M2SV99"/>
<dbReference type="PATRIC" id="fig|1408103.3.peg.2909"/>
<keyword evidence="1" id="KW-0175">Coiled coil</keyword>
<evidence type="ECO:0000256" key="1">
    <source>
        <dbReference type="SAM" id="Coils"/>
    </source>
</evidence>
<name>A0A0M2SV99_9BACI</name>
<dbReference type="Proteomes" id="UP000034166">
    <property type="component" value="Unassembled WGS sequence"/>
</dbReference>
<reference evidence="2 3" key="1">
    <citation type="submission" date="2015-04" db="EMBL/GenBank/DDBJ databases">
        <title>Taxonomic description and genome sequence of Bacillus campisalis sp. nov., a novel member of the genus Bacillus isolated from solar saltern.</title>
        <authorList>
            <person name="Mathan Kumar R."/>
            <person name="Kaur G."/>
            <person name="Kumar A."/>
            <person name="Singh N.K."/>
            <person name="Kaur N."/>
            <person name="Kumar N."/>
            <person name="Mayilraj S."/>
        </authorList>
    </citation>
    <scope>NUCLEOTIDE SEQUENCE [LARGE SCALE GENOMIC DNA]</scope>
    <source>
        <strain evidence="2 3">SA2-6</strain>
    </source>
</reference>
<comment type="caution">
    <text evidence="2">The sequence shown here is derived from an EMBL/GenBank/DDBJ whole genome shotgun (WGS) entry which is preliminary data.</text>
</comment>
<dbReference type="RefSeq" id="WP_046524191.1">
    <property type="nucleotide sequence ID" value="NZ_LAYY01000013.1"/>
</dbReference>
<dbReference type="OrthoDB" id="9977825at2"/>
<gene>
    <name evidence="2" type="ORF">WQ57_12925</name>
</gene>
<protein>
    <submittedName>
        <fullName evidence="2">Uncharacterized protein</fullName>
    </submittedName>
</protein>
<dbReference type="EMBL" id="LAYY01000013">
    <property type="protein sequence ID" value="KKK37631.1"/>
    <property type="molecule type" value="Genomic_DNA"/>
</dbReference>
<keyword evidence="3" id="KW-1185">Reference proteome</keyword>
<evidence type="ECO:0000313" key="2">
    <source>
        <dbReference type="EMBL" id="KKK37631.1"/>
    </source>
</evidence>
<feature type="coiled-coil region" evidence="1">
    <location>
        <begin position="8"/>
        <end position="68"/>
    </location>
</feature>
<evidence type="ECO:0000313" key="3">
    <source>
        <dbReference type="Proteomes" id="UP000034166"/>
    </source>
</evidence>